<dbReference type="AlphaFoldDB" id="A0A7D5BG04"/>
<sequence length="95" mass="9924">MMGFMASRTGRWTRMLAGAALVVGGLTSGSGRGKVLGLVGLVPLLTGAFDICLLGPLFGLPMKGEAIRRKVGLIGEDSLLPHPSIPMSERPTLLH</sequence>
<organism evidence="3">
    <name type="scientific">Vitiosangium cumulatum</name>
    <dbReference type="NCBI Taxonomy" id="1867796"/>
    <lineage>
        <taxon>Bacteria</taxon>
        <taxon>Pseudomonadati</taxon>
        <taxon>Myxococcota</taxon>
        <taxon>Myxococcia</taxon>
        <taxon>Myxococcales</taxon>
        <taxon>Cystobacterineae</taxon>
        <taxon>Archangiaceae</taxon>
        <taxon>Vitiosangium</taxon>
    </lineage>
</organism>
<accession>A0A7D5BG04</accession>
<keyword evidence="1" id="KW-1133">Transmembrane helix</keyword>
<keyword evidence="1" id="KW-0472">Membrane</keyword>
<evidence type="ECO:0000256" key="1">
    <source>
        <dbReference type="SAM" id="Phobius"/>
    </source>
</evidence>
<proteinExistence type="predicted"/>
<evidence type="ECO:0000313" key="3">
    <source>
        <dbReference type="EMBL" id="QKW93757.1"/>
    </source>
</evidence>
<feature type="domain" description="Inner membrane protein YgaP-like transmembrane" evidence="2">
    <location>
        <begin position="8"/>
        <end position="60"/>
    </location>
</feature>
<name>A0A7D5BG04_9BACT</name>
<feature type="transmembrane region" description="Helical" evidence="1">
    <location>
        <begin position="41"/>
        <end position="60"/>
    </location>
</feature>
<keyword evidence="1" id="KW-0812">Transmembrane</keyword>
<dbReference type="Pfam" id="PF11127">
    <property type="entry name" value="YgaP-like_TM"/>
    <property type="match status" value="1"/>
</dbReference>
<dbReference type="InterPro" id="IPR021309">
    <property type="entry name" value="YgaP-like_TM"/>
</dbReference>
<evidence type="ECO:0000259" key="2">
    <source>
        <dbReference type="Pfam" id="PF11127"/>
    </source>
</evidence>
<reference evidence="3" key="1">
    <citation type="journal article" date="2020" name="Molecules">
        <title>2-Hydroxysorangiadenosine: Structure and Biosynthesis of a Myxobacterial Sesquiterpene-Nucleoside.</title>
        <authorList>
            <person name="Okoth D.A."/>
            <person name="Hug J.J."/>
            <person name="Garcia R."/>
            <person name="Sproer C."/>
            <person name="Overmann J."/>
            <person name="Muller R."/>
        </authorList>
    </citation>
    <scope>NUCLEOTIDE SEQUENCE</scope>
    <source>
        <strain evidence="3">MCy10943</strain>
    </source>
</reference>
<protein>
    <recommendedName>
        <fullName evidence="2">Inner membrane protein YgaP-like transmembrane domain-containing protein</fullName>
    </recommendedName>
</protein>
<dbReference type="EMBL" id="MT520815">
    <property type="protein sequence ID" value="QKW93757.1"/>
    <property type="molecule type" value="Genomic_DNA"/>
</dbReference>